<feature type="coiled-coil region" evidence="8">
    <location>
        <begin position="377"/>
        <end position="406"/>
    </location>
</feature>
<keyword evidence="11" id="KW-1185">Reference proteome</keyword>
<proteinExistence type="inferred from homology"/>
<evidence type="ECO:0000256" key="8">
    <source>
        <dbReference type="SAM" id="Coils"/>
    </source>
</evidence>
<keyword evidence="9" id="KW-0732">Signal</keyword>
<keyword evidence="4" id="KW-1134">Transmembrane beta strand</keyword>
<evidence type="ECO:0000256" key="7">
    <source>
        <dbReference type="ARBA" id="ARBA00023237"/>
    </source>
</evidence>
<dbReference type="Proteomes" id="UP000716322">
    <property type="component" value="Unassembled WGS sequence"/>
</dbReference>
<reference evidence="10 11" key="1">
    <citation type="submission" date="2020-03" db="EMBL/GenBank/DDBJ databases">
        <title>Genome sequence of strain Massilia sp. TW-1.</title>
        <authorList>
            <person name="Chaudhary D.K."/>
        </authorList>
    </citation>
    <scope>NUCLEOTIDE SEQUENCE [LARGE SCALE GENOMIC DNA]</scope>
    <source>
        <strain evidence="10 11">TW-1</strain>
    </source>
</reference>
<evidence type="ECO:0000313" key="11">
    <source>
        <dbReference type="Proteomes" id="UP000716322"/>
    </source>
</evidence>
<evidence type="ECO:0000313" key="10">
    <source>
        <dbReference type="EMBL" id="NIA57740.1"/>
    </source>
</evidence>
<keyword evidence="8" id="KW-0175">Coiled coil</keyword>
<name>A0ABX0PJV7_9BURK</name>
<evidence type="ECO:0000256" key="9">
    <source>
        <dbReference type="SAM" id="SignalP"/>
    </source>
</evidence>
<comment type="caution">
    <text evidence="10">The sequence shown here is derived from an EMBL/GenBank/DDBJ whole genome shotgun (WGS) entry which is preliminary data.</text>
</comment>
<comment type="subcellular location">
    <subcellularLocation>
        <location evidence="1">Cell outer membrane</location>
    </subcellularLocation>
</comment>
<dbReference type="Pfam" id="PF02321">
    <property type="entry name" value="OEP"/>
    <property type="match status" value="2"/>
</dbReference>
<feature type="chain" id="PRO_5045145944" evidence="9">
    <location>
        <begin position="19"/>
        <end position="449"/>
    </location>
</feature>
<dbReference type="PANTHER" id="PTHR30026">
    <property type="entry name" value="OUTER MEMBRANE PROTEIN TOLC"/>
    <property type="match status" value="1"/>
</dbReference>
<evidence type="ECO:0000256" key="6">
    <source>
        <dbReference type="ARBA" id="ARBA00023136"/>
    </source>
</evidence>
<sequence>MHVLSVFLLSTALHAAQAQVLPQDYVGALRQALANRPEIGVDSAGNAMASAKVGEAKAAFMPTLTAYSSIQHTSVYSGVSPTGVSVNYANQNLPVTFTDSLPPNGASTGLELRYNLYAGRADEARLDAAHAGQRAAAASAQITRKQVVEDVTRAYWTVVKAKLDARRIRRALDLAHAEAEAAGVQARDGTLANIEADVKALSAQVLETEWRNSQRALADSIRNYLLAVGIDTKPQYVEMLQQASPADEVEHIGALDPNTMLAGFDLVGAAEVKKEIAEFDGATATIVQARADKRPRLDFLVGYNSGGRSAAGLDNAITHYKRDFSYVGLQLSWKLFDGFYTDSRIDYAVAKAEKQRWIVKQAQRDAEHAWQNKSSRVTELSEKIELAEKQLALSEAQRQIAEMRLATKRSSALQTRAAVNAVEDARDKVTGLKVDLFVARVEAMLARVN</sequence>
<keyword evidence="6" id="KW-0472">Membrane</keyword>
<dbReference type="Gene3D" id="1.20.1600.10">
    <property type="entry name" value="Outer membrane efflux proteins (OEP)"/>
    <property type="match status" value="1"/>
</dbReference>
<evidence type="ECO:0000256" key="1">
    <source>
        <dbReference type="ARBA" id="ARBA00004442"/>
    </source>
</evidence>
<keyword evidence="3" id="KW-0813">Transport</keyword>
<dbReference type="SUPFAM" id="SSF56954">
    <property type="entry name" value="Outer membrane efflux proteins (OEP)"/>
    <property type="match status" value="1"/>
</dbReference>
<dbReference type="InterPro" id="IPR051906">
    <property type="entry name" value="TolC-like"/>
</dbReference>
<dbReference type="InterPro" id="IPR003423">
    <property type="entry name" value="OMP_efflux"/>
</dbReference>
<accession>A0ABX0PJV7</accession>
<feature type="signal peptide" evidence="9">
    <location>
        <begin position="1"/>
        <end position="18"/>
    </location>
</feature>
<dbReference type="PANTHER" id="PTHR30026:SF20">
    <property type="entry name" value="OUTER MEMBRANE PROTEIN TOLC"/>
    <property type="match status" value="1"/>
</dbReference>
<evidence type="ECO:0000256" key="4">
    <source>
        <dbReference type="ARBA" id="ARBA00022452"/>
    </source>
</evidence>
<comment type="similarity">
    <text evidence="2">Belongs to the outer membrane factor (OMF) (TC 1.B.17) family.</text>
</comment>
<gene>
    <name evidence="10" type="ORF">HAV22_29350</name>
</gene>
<evidence type="ECO:0000256" key="2">
    <source>
        <dbReference type="ARBA" id="ARBA00007613"/>
    </source>
</evidence>
<evidence type="ECO:0000256" key="3">
    <source>
        <dbReference type="ARBA" id="ARBA00022448"/>
    </source>
</evidence>
<organism evidence="10 11">
    <name type="scientific">Telluria antibiotica</name>
    <dbReference type="NCBI Taxonomy" id="2717319"/>
    <lineage>
        <taxon>Bacteria</taxon>
        <taxon>Pseudomonadati</taxon>
        <taxon>Pseudomonadota</taxon>
        <taxon>Betaproteobacteria</taxon>
        <taxon>Burkholderiales</taxon>
        <taxon>Oxalobacteraceae</taxon>
        <taxon>Telluria group</taxon>
        <taxon>Telluria</taxon>
    </lineage>
</organism>
<keyword evidence="7" id="KW-0998">Cell outer membrane</keyword>
<protein>
    <submittedName>
        <fullName evidence="10">TolC family protein</fullName>
    </submittedName>
</protein>
<dbReference type="RefSeq" id="WP_166864910.1">
    <property type="nucleotide sequence ID" value="NZ_JAAQOM010000027.1"/>
</dbReference>
<keyword evidence="5" id="KW-0812">Transmembrane</keyword>
<evidence type="ECO:0000256" key="5">
    <source>
        <dbReference type="ARBA" id="ARBA00022692"/>
    </source>
</evidence>
<dbReference type="EMBL" id="JAAQOM010000027">
    <property type="protein sequence ID" value="NIA57740.1"/>
    <property type="molecule type" value="Genomic_DNA"/>
</dbReference>